<comment type="caution">
    <text evidence="1">The sequence shown here is derived from an EMBL/GenBank/DDBJ whole genome shotgun (WGS) entry which is preliminary data.</text>
</comment>
<dbReference type="EMBL" id="BAAAPN010000003">
    <property type="protein sequence ID" value="GAA1745316.1"/>
    <property type="molecule type" value="Genomic_DNA"/>
</dbReference>
<evidence type="ECO:0000313" key="2">
    <source>
        <dbReference type="Proteomes" id="UP001501475"/>
    </source>
</evidence>
<proteinExistence type="predicted"/>
<sequence>MRGVPIELVQPVPDPVLVGLGEQQSETFLADLVPCHYLLIEALQKIGHNYGDDLHVELPTGSARWTSLV</sequence>
<reference evidence="1 2" key="1">
    <citation type="journal article" date="2019" name="Int. J. Syst. Evol. Microbiol.">
        <title>The Global Catalogue of Microorganisms (GCM) 10K type strain sequencing project: providing services to taxonomists for standard genome sequencing and annotation.</title>
        <authorList>
            <consortium name="The Broad Institute Genomics Platform"/>
            <consortium name="The Broad Institute Genome Sequencing Center for Infectious Disease"/>
            <person name="Wu L."/>
            <person name="Ma J."/>
        </authorList>
    </citation>
    <scope>NUCLEOTIDE SEQUENCE [LARGE SCALE GENOMIC DNA]</scope>
    <source>
        <strain evidence="1 2">JCM 15591</strain>
    </source>
</reference>
<dbReference type="Proteomes" id="UP001501475">
    <property type="component" value="Unassembled WGS sequence"/>
</dbReference>
<dbReference type="RefSeq" id="WP_344060988.1">
    <property type="nucleotide sequence ID" value="NZ_BAAAPN010000003.1"/>
</dbReference>
<name>A0ABN2K036_9MICO</name>
<evidence type="ECO:0000313" key="1">
    <source>
        <dbReference type="EMBL" id="GAA1745316.1"/>
    </source>
</evidence>
<organism evidence="1 2">
    <name type="scientific">Nostocoides vanveenii</name>
    <dbReference type="NCBI Taxonomy" id="330835"/>
    <lineage>
        <taxon>Bacteria</taxon>
        <taxon>Bacillati</taxon>
        <taxon>Actinomycetota</taxon>
        <taxon>Actinomycetes</taxon>
        <taxon>Micrococcales</taxon>
        <taxon>Intrasporangiaceae</taxon>
        <taxon>Nostocoides</taxon>
    </lineage>
</organism>
<accession>A0ABN2K036</accession>
<keyword evidence="2" id="KW-1185">Reference proteome</keyword>
<gene>
    <name evidence="1" type="ORF">GCM10009810_02520</name>
</gene>
<protein>
    <submittedName>
        <fullName evidence="1">Uncharacterized protein</fullName>
    </submittedName>
</protein>